<keyword evidence="5" id="KW-0812">Transmembrane</keyword>
<evidence type="ECO:0000256" key="5">
    <source>
        <dbReference type="ARBA" id="ARBA00022692"/>
    </source>
</evidence>
<protein>
    <recommendedName>
        <fullName evidence="11">Complex III subunit 9</fullName>
    </recommendedName>
</protein>
<comment type="caution">
    <text evidence="12">The sequence shown here is derived from an EMBL/GenBank/DDBJ whole genome shotgun (WGS) entry which is preliminary data.</text>
</comment>
<dbReference type="Gene3D" id="1.20.5.260">
    <property type="entry name" value="Cytochrome b-c1 complex subunit 9"/>
    <property type="match status" value="1"/>
</dbReference>
<evidence type="ECO:0000256" key="1">
    <source>
        <dbReference type="ARBA" id="ARBA00004434"/>
    </source>
</evidence>
<keyword evidence="7" id="KW-0249">Electron transport</keyword>
<evidence type="ECO:0000256" key="6">
    <source>
        <dbReference type="ARBA" id="ARBA00022792"/>
    </source>
</evidence>
<dbReference type="AlphaFoldDB" id="A0A093V8P8"/>
<keyword evidence="4" id="KW-0679">Respiratory chain</keyword>
<organism evidence="12">
    <name type="scientific">Talaromyces marneffei PM1</name>
    <dbReference type="NCBI Taxonomy" id="1077442"/>
    <lineage>
        <taxon>Eukaryota</taxon>
        <taxon>Fungi</taxon>
        <taxon>Dikarya</taxon>
        <taxon>Ascomycota</taxon>
        <taxon>Pezizomycotina</taxon>
        <taxon>Eurotiomycetes</taxon>
        <taxon>Eurotiomycetidae</taxon>
        <taxon>Eurotiales</taxon>
        <taxon>Trichocomaceae</taxon>
        <taxon>Talaromyces</taxon>
        <taxon>Talaromyces sect. Talaromyces</taxon>
    </lineage>
</organism>
<dbReference type="Pfam" id="PF05365">
    <property type="entry name" value="UCR_UQCRX_QCR9"/>
    <property type="match status" value="1"/>
</dbReference>
<evidence type="ECO:0000256" key="9">
    <source>
        <dbReference type="ARBA" id="ARBA00023128"/>
    </source>
</evidence>
<comment type="similarity">
    <text evidence="2">Belongs to the UQCR10/QCR9 family.</text>
</comment>
<dbReference type="SUPFAM" id="SSF81514">
    <property type="entry name" value="Subunit X (non-heme 7 kDa protein) of cytochrome bc1 complex (Ubiquinol-cytochrome c reductase)"/>
    <property type="match status" value="1"/>
</dbReference>
<evidence type="ECO:0000256" key="2">
    <source>
        <dbReference type="ARBA" id="ARBA00007856"/>
    </source>
</evidence>
<dbReference type="GO" id="GO:0006122">
    <property type="term" value="P:mitochondrial electron transport, ubiquinol to cytochrome c"/>
    <property type="evidence" value="ECO:0007669"/>
    <property type="project" value="InterPro"/>
</dbReference>
<evidence type="ECO:0000256" key="11">
    <source>
        <dbReference type="ARBA" id="ARBA00044247"/>
    </source>
</evidence>
<sequence length="85" mass="9426">MDVACGSSRCACTAVLCPVFSVELDPLAAEGLSTVTLHLALCAFACEVAFDTASNKIWDTMNRGRQWKDIRHQYIQKAEEDEDEE</sequence>
<dbReference type="InterPro" id="IPR008027">
    <property type="entry name" value="QCR9"/>
</dbReference>
<accession>A0A093V8P8</accession>
<reference evidence="12" key="1">
    <citation type="journal article" date="2014" name="PLoS Genet.">
        <title>Signature Gene Expression Reveals Novel Clues to the Molecular Mechanisms of Dimorphic Transition in Penicillium marneffei.</title>
        <authorList>
            <person name="Yang E."/>
            <person name="Wang G."/>
            <person name="Cai J."/>
            <person name="Woo P.C."/>
            <person name="Lau S.K."/>
            <person name="Yuen K.-Y."/>
            <person name="Chow W.-N."/>
            <person name="Lin X."/>
        </authorList>
    </citation>
    <scope>NUCLEOTIDE SEQUENCE [LARGE SCALE GENOMIC DNA]</scope>
    <source>
        <strain evidence="12">PM1</strain>
    </source>
</reference>
<evidence type="ECO:0000256" key="4">
    <source>
        <dbReference type="ARBA" id="ARBA00022660"/>
    </source>
</evidence>
<name>A0A093V8P8_TALMA</name>
<evidence type="ECO:0000256" key="3">
    <source>
        <dbReference type="ARBA" id="ARBA00022448"/>
    </source>
</evidence>
<dbReference type="HOGENOM" id="CLU_2514164_0_0_1"/>
<comment type="subcellular location">
    <subcellularLocation>
        <location evidence="1">Mitochondrion inner membrane</location>
        <topology evidence="1">Single-pass membrane protein</topology>
    </subcellularLocation>
</comment>
<dbReference type="InterPro" id="IPR036656">
    <property type="entry name" value="QCR9_sf"/>
</dbReference>
<keyword evidence="8" id="KW-1133">Transmembrane helix</keyword>
<proteinExistence type="inferred from homology"/>
<evidence type="ECO:0000256" key="10">
    <source>
        <dbReference type="ARBA" id="ARBA00023136"/>
    </source>
</evidence>
<keyword evidence="3" id="KW-0813">Transport</keyword>
<keyword evidence="9" id="KW-0496">Mitochondrion</keyword>
<keyword evidence="10" id="KW-0472">Membrane</keyword>
<evidence type="ECO:0000313" key="12">
    <source>
        <dbReference type="EMBL" id="KFX46369.1"/>
    </source>
</evidence>
<keyword evidence="6" id="KW-0999">Mitochondrion inner membrane</keyword>
<gene>
    <name evidence="12" type="ORF">GQ26_0191070</name>
</gene>
<dbReference type="GO" id="GO:0005743">
    <property type="term" value="C:mitochondrial inner membrane"/>
    <property type="evidence" value="ECO:0007669"/>
    <property type="project" value="UniProtKB-SubCell"/>
</dbReference>
<dbReference type="EMBL" id="JPOX01000019">
    <property type="protein sequence ID" value="KFX46369.1"/>
    <property type="molecule type" value="Genomic_DNA"/>
</dbReference>
<dbReference type="GO" id="GO:0045275">
    <property type="term" value="C:respiratory chain complex III"/>
    <property type="evidence" value="ECO:0007669"/>
    <property type="project" value="InterPro"/>
</dbReference>
<dbReference type="FunFam" id="1.20.5.260:FF:000001">
    <property type="entry name" value="Cytochrome b-c1 complex subunit 9"/>
    <property type="match status" value="1"/>
</dbReference>
<evidence type="ECO:0000256" key="7">
    <source>
        <dbReference type="ARBA" id="ARBA00022982"/>
    </source>
</evidence>
<evidence type="ECO:0000256" key="8">
    <source>
        <dbReference type="ARBA" id="ARBA00022989"/>
    </source>
</evidence>